<dbReference type="AlphaFoldDB" id="A0A2P6RZV2"/>
<keyword evidence="2" id="KW-1185">Reference proteome</keyword>
<evidence type="ECO:0000313" key="2">
    <source>
        <dbReference type="Proteomes" id="UP000238479"/>
    </source>
</evidence>
<proteinExistence type="predicted"/>
<gene>
    <name evidence="1" type="ORF">RchiOBHm_Chr2g0150361</name>
</gene>
<name>A0A2P6RZV2_ROSCH</name>
<sequence length="116" mass="13268">MTTLKCMPSKICPSFSSLSQAMFPTGNRISAKDTVQWRIPTVMFAKPAPGRSISKKHLLTLERKKIQATLKSHVPVYLLFHRSRSDPGLGRRFCLNPETSYPSRFKEMKRLNLVFV</sequence>
<accession>A0A2P6RZV2</accession>
<comment type="caution">
    <text evidence="1">The sequence shown here is derived from an EMBL/GenBank/DDBJ whole genome shotgun (WGS) entry which is preliminary data.</text>
</comment>
<dbReference type="Proteomes" id="UP000238479">
    <property type="component" value="Chromosome 2"/>
</dbReference>
<organism evidence="1 2">
    <name type="scientific">Rosa chinensis</name>
    <name type="common">China rose</name>
    <dbReference type="NCBI Taxonomy" id="74649"/>
    <lineage>
        <taxon>Eukaryota</taxon>
        <taxon>Viridiplantae</taxon>
        <taxon>Streptophyta</taxon>
        <taxon>Embryophyta</taxon>
        <taxon>Tracheophyta</taxon>
        <taxon>Spermatophyta</taxon>
        <taxon>Magnoliopsida</taxon>
        <taxon>eudicotyledons</taxon>
        <taxon>Gunneridae</taxon>
        <taxon>Pentapetalae</taxon>
        <taxon>rosids</taxon>
        <taxon>fabids</taxon>
        <taxon>Rosales</taxon>
        <taxon>Rosaceae</taxon>
        <taxon>Rosoideae</taxon>
        <taxon>Rosoideae incertae sedis</taxon>
        <taxon>Rosa</taxon>
    </lineage>
</organism>
<reference evidence="1 2" key="1">
    <citation type="journal article" date="2018" name="Nat. Genet.">
        <title>The Rosa genome provides new insights in the design of modern roses.</title>
        <authorList>
            <person name="Bendahmane M."/>
        </authorList>
    </citation>
    <scope>NUCLEOTIDE SEQUENCE [LARGE SCALE GENOMIC DNA]</scope>
    <source>
        <strain evidence="2">cv. Old Blush</strain>
    </source>
</reference>
<dbReference type="Gramene" id="PRQ51970">
    <property type="protein sequence ID" value="PRQ51970"/>
    <property type="gene ID" value="RchiOBHm_Chr2g0150361"/>
</dbReference>
<evidence type="ECO:0000313" key="1">
    <source>
        <dbReference type="EMBL" id="PRQ51970.1"/>
    </source>
</evidence>
<dbReference type="EMBL" id="PDCK01000040">
    <property type="protein sequence ID" value="PRQ51970.1"/>
    <property type="molecule type" value="Genomic_DNA"/>
</dbReference>
<protein>
    <submittedName>
        <fullName evidence="1">Uncharacterized protein</fullName>
    </submittedName>
</protein>